<organism evidence="8 9">
    <name type="scientific">Candidatus Paraluminiphilus aquimaris</name>
    <dbReference type="NCBI Taxonomy" id="2518994"/>
    <lineage>
        <taxon>Bacteria</taxon>
        <taxon>Pseudomonadati</taxon>
        <taxon>Pseudomonadota</taxon>
        <taxon>Gammaproteobacteria</taxon>
        <taxon>Cellvibrionales</taxon>
        <taxon>Halieaceae</taxon>
        <taxon>Candidatus Paraluminiphilus</taxon>
    </lineage>
</organism>
<dbReference type="InterPro" id="IPR006696">
    <property type="entry name" value="DUF423"/>
</dbReference>
<name>A0ABY6Q4S1_9GAMM</name>
<feature type="transmembrane region" description="Helical" evidence="6">
    <location>
        <begin position="96"/>
        <end position="119"/>
    </location>
</feature>
<dbReference type="Proteomes" id="UP001317963">
    <property type="component" value="Chromosome"/>
</dbReference>
<gene>
    <name evidence="8" type="ORF">E0F26_02420</name>
</gene>
<evidence type="ECO:0000256" key="1">
    <source>
        <dbReference type="ARBA" id="ARBA00004141"/>
    </source>
</evidence>
<feature type="signal peptide" evidence="7">
    <location>
        <begin position="1"/>
        <end position="20"/>
    </location>
</feature>
<keyword evidence="7" id="KW-0732">Signal</keyword>
<feature type="chain" id="PRO_5047509236" evidence="7">
    <location>
        <begin position="21"/>
        <end position="126"/>
    </location>
</feature>
<evidence type="ECO:0000256" key="7">
    <source>
        <dbReference type="SAM" id="SignalP"/>
    </source>
</evidence>
<protein>
    <submittedName>
        <fullName evidence="8">DUF423 domain-containing protein</fullName>
    </submittedName>
</protein>
<evidence type="ECO:0000256" key="4">
    <source>
        <dbReference type="ARBA" id="ARBA00022989"/>
    </source>
</evidence>
<proteinExistence type="inferred from homology"/>
<evidence type="ECO:0000256" key="5">
    <source>
        <dbReference type="ARBA" id="ARBA00023136"/>
    </source>
</evidence>
<dbReference type="PANTHER" id="PTHR43461">
    <property type="entry name" value="TRANSMEMBRANE PROTEIN 256"/>
    <property type="match status" value="1"/>
</dbReference>
<keyword evidence="4 6" id="KW-1133">Transmembrane helix</keyword>
<feature type="transmembrane region" description="Helical" evidence="6">
    <location>
        <begin position="36"/>
        <end position="60"/>
    </location>
</feature>
<sequence length="126" mass="13400">MKSFYLSVACALGFAGVALGAFGAHALASVVTPPRLATWATAIDYHMFHTLVILALLGLFKDEPNVWLTRALRTFVAGIVIFSGSLYALVLTDIAILGAITPLGGLLFLAGWFCSLMAARERAVNE</sequence>
<comment type="subcellular location">
    <subcellularLocation>
        <location evidence="1">Membrane</location>
        <topology evidence="1">Multi-pass membrane protein</topology>
    </subcellularLocation>
</comment>
<dbReference type="PANTHER" id="PTHR43461:SF1">
    <property type="entry name" value="TRANSMEMBRANE PROTEIN 256"/>
    <property type="match status" value="1"/>
</dbReference>
<accession>A0ABY6Q4S1</accession>
<keyword evidence="9" id="KW-1185">Reference proteome</keyword>
<feature type="transmembrane region" description="Helical" evidence="6">
    <location>
        <begin position="72"/>
        <end position="90"/>
    </location>
</feature>
<evidence type="ECO:0000313" key="9">
    <source>
        <dbReference type="Proteomes" id="UP001317963"/>
    </source>
</evidence>
<keyword evidence="5 6" id="KW-0472">Membrane</keyword>
<evidence type="ECO:0000256" key="6">
    <source>
        <dbReference type="SAM" id="Phobius"/>
    </source>
</evidence>
<keyword evidence="3 6" id="KW-0812">Transmembrane</keyword>
<evidence type="ECO:0000256" key="3">
    <source>
        <dbReference type="ARBA" id="ARBA00022692"/>
    </source>
</evidence>
<dbReference type="Pfam" id="PF04241">
    <property type="entry name" value="DUF423"/>
    <property type="match status" value="1"/>
</dbReference>
<dbReference type="RefSeq" id="WP_279242453.1">
    <property type="nucleotide sequence ID" value="NZ_CP036501.1"/>
</dbReference>
<evidence type="ECO:0000256" key="2">
    <source>
        <dbReference type="ARBA" id="ARBA00009694"/>
    </source>
</evidence>
<comment type="similarity">
    <text evidence="2">Belongs to the UPF0382 family.</text>
</comment>
<reference evidence="8 9" key="1">
    <citation type="submission" date="2019-02" db="EMBL/GenBank/DDBJ databases">
        <title>Halieaceae_genomes.</title>
        <authorList>
            <person name="Li S.-H."/>
        </authorList>
    </citation>
    <scope>NUCLEOTIDE SEQUENCE [LARGE SCALE GENOMIC DNA]</scope>
    <source>
        <strain evidence="8 9">JH123</strain>
    </source>
</reference>
<evidence type="ECO:0000313" key="8">
    <source>
        <dbReference type="EMBL" id="UZP73657.1"/>
    </source>
</evidence>
<dbReference type="EMBL" id="CP036501">
    <property type="protein sequence ID" value="UZP73657.1"/>
    <property type="molecule type" value="Genomic_DNA"/>
</dbReference>